<feature type="region of interest" description="Disordered" evidence="1">
    <location>
        <begin position="1"/>
        <end position="26"/>
    </location>
</feature>
<dbReference type="EMBL" id="CAMPGE010007312">
    <property type="protein sequence ID" value="CAI2366231.1"/>
    <property type="molecule type" value="Genomic_DNA"/>
</dbReference>
<proteinExistence type="predicted"/>
<dbReference type="Proteomes" id="UP001295684">
    <property type="component" value="Unassembled WGS sequence"/>
</dbReference>
<feature type="region of interest" description="Disordered" evidence="1">
    <location>
        <begin position="318"/>
        <end position="340"/>
    </location>
</feature>
<protein>
    <submittedName>
        <fullName evidence="2">Uncharacterized protein</fullName>
    </submittedName>
</protein>
<comment type="caution">
    <text evidence="2">The sequence shown here is derived from an EMBL/GenBank/DDBJ whole genome shotgun (WGS) entry which is preliminary data.</text>
</comment>
<feature type="compositionally biased region" description="Polar residues" evidence="1">
    <location>
        <begin position="331"/>
        <end position="340"/>
    </location>
</feature>
<evidence type="ECO:0000256" key="1">
    <source>
        <dbReference type="SAM" id="MobiDB-lite"/>
    </source>
</evidence>
<reference evidence="2" key="1">
    <citation type="submission" date="2023-07" db="EMBL/GenBank/DDBJ databases">
        <authorList>
            <consortium name="AG Swart"/>
            <person name="Singh M."/>
            <person name="Singh A."/>
            <person name="Seah K."/>
            <person name="Emmerich C."/>
        </authorList>
    </citation>
    <scope>NUCLEOTIDE SEQUENCE</scope>
    <source>
        <strain evidence="2">DP1</strain>
    </source>
</reference>
<organism evidence="2 3">
    <name type="scientific">Euplotes crassus</name>
    <dbReference type="NCBI Taxonomy" id="5936"/>
    <lineage>
        <taxon>Eukaryota</taxon>
        <taxon>Sar</taxon>
        <taxon>Alveolata</taxon>
        <taxon>Ciliophora</taxon>
        <taxon>Intramacronucleata</taxon>
        <taxon>Spirotrichea</taxon>
        <taxon>Hypotrichia</taxon>
        <taxon>Euplotida</taxon>
        <taxon>Euplotidae</taxon>
        <taxon>Moneuplotes</taxon>
    </lineage>
</organism>
<gene>
    <name evidence="2" type="ORF">ECRASSUSDP1_LOCUS7503</name>
</gene>
<evidence type="ECO:0000313" key="3">
    <source>
        <dbReference type="Proteomes" id="UP001295684"/>
    </source>
</evidence>
<sequence>MSSLERTRRAQTRSPHQKRANRDFNSTNDSYNLVVVKQKKIDQARRIQTQIASRKIFKKGLGPSRRNKNCIQSRSYLGSKCFPSSAWQRSAQMNHTFHLAHPSRTISVNTRKVTKQPLMRLFKDELDKRFTLTVNREDLSRQNLSNSAYIDQDDISRKNSDYNSTTLNKSLFSSTAGSKITNRKIISMFNEFEAATNVQLNDNDSLYDDELDSQRFQKQSALLKAKSKETAKTRKFSMNSFVKIQNSKVQSPLDASDSPLASILEKRERPVVLLQKSTKFLLNLAKFNSEFIVKKANNYEETHNFRKLNKAQKKQMTQLQSRASVSPLKGRSQSPLCSRSQFSTPYRPFKGFRQRSRKARLKNYFMRKQV</sequence>
<dbReference type="AlphaFoldDB" id="A0AAD1UBQ7"/>
<accession>A0AAD1UBQ7</accession>
<keyword evidence="3" id="KW-1185">Reference proteome</keyword>
<feature type="compositionally biased region" description="Basic residues" evidence="1">
    <location>
        <begin position="9"/>
        <end position="19"/>
    </location>
</feature>
<evidence type="ECO:0000313" key="2">
    <source>
        <dbReference type="EMBL" id="CAI2366231.1"/>
    </source>
</evidence>
<name>A0AAD1UBQ7_EUPCR</name>